<gene>
    <name evidence="1" type="ORF">GCM10010191_48550</name>
</gene>
<proteinExistence type="predicted"/>
<evidence type="ECO:0000313" key="2">
    <source>
        <dbReference type="Proteomes" id="UP001501231"/>
    </source>
</evidence>
<dbReference type="Proteomes" id="UP001501231">
    <property type="component" value="Unassembled WGS sequence"/>
</dbReference>
<name>A0ABN3JG60_9ACTN</name>
<organism evidence="1 2">
    <name type="scientific">Actinomadura vinacea</name>
    <dbReference type="NCBI Taxonomy" id="115336"/>
    <lineage>
        <taxon>Bacteria</taxon>
        <taxon>Bacillati</taxon>
        <taxon>Actinomycetota</taxon>
        <taxon>Actinomycetes</taxon>
        <taxon>Streptosporangiales</taxon>
        <taxon>Thermomonosporaceae</taxon>
        <taxon>Actinomadura</taxon>
    </lineage>
</organism>
<protein>
    <submittedName>
        <fullName evidence="1">Uncharacterized protein</fullName>
    </submittedName>
</protein>
<comment type="caution">
    <text evidence="1">The sequence shown here is derived from an EMBL/GenBank/DDBJ whole genome shotgun (WGS) entry which is preliminary data.</text>
</comment>
<accession>A0ABN3JG60</accession>
<reference evidence="1 2" key="1">
    <citation type="journal article" date="2019" name="Int. J. Syst. Evol. Microbiol.">
        <title>The Global Catalogue of Microorganisms (GCM) 10K type strain sequencing project: providing services to taxonomists for standard genome sequencing and annotation.</title>
        <authorList>
            <consortium name="The Broad Institute Genomics Platform"/>
            <consortium name="The Broad Institute Genome Sequencing Center for Infectious Disease"/>
            <person name="Wu L."/>
            <person name="Ma J."/>
        </authorList>
    </citation>
    <scope>NUCLEOTIDE SEQUENCE [LARGE SCALE GENOMIC DNA]</scope>
    <source>
        <strain evidence="1 2">JCM 3325</strain>
    </source>
</reference>
<evidence type="ECO:0000313" key="1">
    <source>
        <dbReference type="EMBL" id="GAA2429435.1"/>
    </source>
</evidence>
<sequence length="110" mass="11558">MATATIDLSGFDLVVTRDTPPVEDGRLLIRVAVLDGGEFKAEIVDYSVTVFGGKATIGVISVFGNVTAYDGETQVGTVLDRGRFEGCGGTNTVALVFDGGHVCGNVDRMW</sequence>
<dbReference type="RefSeq" id="WP_344591835.1">
    <property type="nucleotide sequence ID" value="NZ_BAAARW010000019.1"/>
</dbReference>
<dbReference type="EMBL" id="BAAARW010000019">
    <property type="protein sequence ID" value="GAA2429435.1"/>
    <property type="molecule type" value="Genomic_DNA"/>
</dbReference>
<keyword evidence="2" id="KW-1185">Reference proteome</keyword>